<dbReference type="OrthoDB" id="4033799at2759"/>
<dbReference type="Proteomes" id="UP000196158">
    <property type="component" value="Unassembled WGS sequence"/>
</dbReference>
<accession>A0A1X7RB98</accession>
<reference evidence="1 2" key="1">
    <citation type="submission" date="2017-04" db="EMBL/GenBank/DDBJ databases">
        <authorList>
            <person name="Afonso C.L."/>
            <person name="Miller P.J."/>
            <person name="Scott M.A."/>
            <person name="Spackman E."/>
            <person name="Goraichik I."/>
            <person name="Dimitrov K.M."/>
            <person name="Suarez D.L."/>
            <person name="Swayne D.E."/>
        </authorList>
    </citation>
    <scope>NUCLEOTIDE SEQUENCE [LARGE SCALE GENOMIC DNA]</scope>
</reference>
<name>A0A1X7RB98_9SACH</name>
<evidence type="ECO:0000313" key="2">
    <source>
        <dbReference type="Proteomes" id="UP000196158"/>
    </source>
</evidence>
<organism evidence="1 2">
    <name type="scientific">Maudiozyma saulgeensis</name>
    <dbReference type="NCBI Taxonomy" id="1789683"/>
    <lineage>
        <taxon>Eukaryota</taxon>
        <taxon>Fungi</taxon>
        <taxon>Dikarya</taxon>
        <taxon>Ascomycota</taxon>
        <taxon>Saccharomycotina</taxon>
        <taxon>Saccharomycetes</taxon>
        <taxon>Saccharomycetales</taxon>
        <taxon>Saccharomycetaceae</taxon>
        <taxon>Maudiozyma</taxon>
    </lineage>
</organism>
<sequence length="366" mass="42023">MDTNGNIFYECSPGNFIHCFCSTGKHLIIAESPIDTPSDIQLHYVSEATPEKSTIISDNVLIAKYKDVAPRTPIIKNIFIAGSKSIYLVINLTDGVQVIPFIAKQNDLGNKNDTIENLKWFIPNVHDSVQSLDIMTETEENIDFIVGTTLGHIYCIRYEISIQSFILLKSFKKWENITQDSINCVRSHGNEVVIASFDNFLYSIIDKKCESHHIDVDISKRLDNVKEHTLVYVDFLKIKKYSTSYMRYYLVNISNYGCVIYHRTIREQWETLQLLPRDLNQGEEEFTPLIDCVIVKGSNKDELMLLCGSEHGKLYIWTYNYRIKELTSTKIHRVSKAGLVHNIILTNDSKITCLTNDETSINILYL</sequence>
<gene>
    <name evidence="1" type="ORF">KASA_0G00803G</name>
</gene>
<dbReference type="EMBL" id="FXLY01000012">
    <property type="protein sequence ID" value="SMN22486.1"/>
    <property type="molecule type" value="Genomic_DNA"/>
</dbReference>
<protein>
    <submittedName>
        <fullName evidence="1">Uncharacterized protein</fullName>
    </submittedName>
</protein>
<dbReference type="AlphaFoldDB" id="A0A1X7RB98"/>
<keyword evidence="2" id="KW-1185">Reference proteome</keyword>
<proteinExistence type="predicted"/>
<evidence type="ECO:0000313" key="1">
    <source>
        <dbReference type="EMBL" id="SMN22486.1"/>
    </source>
</evidence>